<evidence type="ECO:0000313" key="4">
    <source>
        <dbReference type="EMBL" id="AHC31285.1"/>
    </source>
</evidence>
<organism evidence="4">
    <name type="scientific">Ostreid herpesvirus 1</name>
    <name type="common">OsHV-1</name>
    <name type="synonym">Pacific oyster herpesvirus</name>
    <dbReference type="NCBI Taxonomy" id="261939"/>
    <lineage>
        <taxon>Viruses</taxon>
        <taxon>Duplodnaviria</taxon>
        <taxon>Heunggongvirae</taxon>
        <taxon>Peploviricota</taxon>
        <taxon>Herviviricetes</taxon>
        <taxon>Herpesvirales</taxon>
        <taxon>Malacoherpesviridae</taxon>
        <taxon>Ostreavirus</taxon>
        <taxon>Ostreavirus ostreidmalaco1</taxon>
    </lineage>
</organism>
<feature type="transmembrane region" description="Helical" evidence="2">
    <location>
        <begin position="705"/>
        <end position="731"/>
    </location>
</feature>
<keyword evidence="2" id="KW-0812">Transmembrane</keyword>
<evidence type="ECO:0000313" key="3">
    <source>
        <dbReference type="EMBL" id="AHC31284.1"/>
    </source>
</evidence>
<reference evidence="4" key="1">
    <citation type="journal article" date="2013" name="Virus Res.">
        <title>Genome exploration of six variants of the Ostreid Herpesvirus 1 and characterization of large deletion in OsHV-1?Var specimens.</title>
        <authorList>
            <person name="Martenot C."/>
            <person name="Travaille E."/>
            <person name="Lethuillier O."/>
            <person name="Lelong C."/>
            <person name="Houssin M."/>
        </authorList>
    </citation>
    <scope>NUCLEOTIDE SEQUENCE</scope>
    <source>
        <strain evidence="3">002-ORF54</strain>
        <strain evidence="4">003-ORF54</strain>
        <strain evidence="5">004-ORF54</strain>
        <strain evidence="6">007-ORF54</strain>
    </source>
</reference>
<proteinExistence type="predicted"/>
<evidence type="ECO:0000256" key="1">
    <source>
        <dbReference type="SAM" id="MobiDB-lite"/>
    </source>
</evidence>
<protein>
    <submittedName>
        <fullName evidence="4">Uncharacterized protein</fullName>
    </submittedName>
</protein>
<sequence length="807" mass="90092">MNTVLFVILLAAIGSNHGLIDERLTVNRMGYGVMFDKVSEIIDGGGIVHFSHTWSLIIPTYTIPSVENINCTLLNAELTPICDSINNLIDSANTETYNSITDAKLRMAKALDVIPKSKPEDLINIDLGANLETTTTAAPQTGNRRRRRAAGDEPNTDDNTPPNLEIPDWLDPDKDNSDWEILIPGRLAGNLFTSIFDMPGSGTLKNSVRNLKALGGAIYTNTQSIINLNDQFAYIIQTTDKRMDEIQEMGDILVRKIAQTRASMVTFQNEFSAIYGNMSARILMLNKLKSMVVSNLYPDLFRMKVLGKDIETLCDMWTYGLINLASGYISPQLITETMMKHVIDHIVRNIIPQPTYNRFNLLSTDPAFYYKMKKMLSYARTADKVIVTINIPLYRTEGRMPLYRIYSFPIPLTMGTEDTSDKGYTKMADLPDFIAVDSNTDAYVEMTQAAYLSCSGAVSGIQSCGNAVGVTKRRDVTDMTCAFAIFIDDTTAIGKFCQTAYSDVGPVGSARQLASDSSFLISSGEDTDSFWTVNCPKSTINPISKVVPCNLCRMEISCGCSLSASHFKLNPRIGGCEKSLEGVPKTTKIYSRNMAAVTEFVTDEDLKLVNSYSARVDKLYPPIKMEKLEFKTYDNVEAYAEKSRKYGQDFIKGAELMKKNLTIYKDKVDEGLKKARDFSDQVVDREGSIINAISGLFTDIFGGEVWAVIAAIFSPVFLTAFALIISLINFIPAVRYDYKQYKKEKREKRYEEQRLALLGEADDEMKDSYGNYVKYSLPYNAATYVDIVVDEIIDPVTGERQVISRTN</sequence>
<keyword evidence="2" id="KW-1133">Transmembrane helix</keyword>
<feature type="compositionally biased region" description="Polar residues" evidence="1">
    <location>
        <begin position="133"/>
        <end position="142"/>
    </location>
</feature>
<feature type="region of interest" description="Disordered" evidence="1">
    <location>
        <begin position="133"/>
        <end position="170"/>
    </location>
</feature>
<evidence type="ECO:0000256" key="2">
    <source>
        <dbReference type="SAM" id="Phobius"/>
    </source>
</evidence>
<organismHost>
    <name type="scientific">Magallana gigas</name>
    <name type="common">Pacific oyster</name>
    <name type="synonym">Crassostrea gigas</name>
    <dbReference type="NCBI Taxonomy" id="29159"/>
</organismHost>
<name>V9QLJ9_OSHV1</name>
<evidence type="ECO:0000313" key="5">
    <source>
        <dbReference type="EMBL" id="AHC31286.1"/>
    </source>
</evidence>
<dbReference type="EMBL" id="KF517292">
    <property type="protein sequence ID" value="AHC31285.1"/>
    <property type="molecule type" value="Genomic_DNA"/>
</dbReference>
<evidence type="ECO:0000313" key="6">
    <source>
        <dbReference type="EMBL" id="AHC31287.1"/>
    </source>
</evidence>
<keyword evidence="2" id="KW-0472">Membrane</keyword>
<dbReference type="EMBL" id="KF517294">
    <property type="protein sequence ID" value="AHC31287.1"/>
    <property type="molecule type" value="Genomic_DNA"/>
</dbReference>
<dbReference type="EMBL" id="KF517291">
    <property type="protein sequence ID" value="AHC31284.1"/>
    <property type="molecule type" value="Genomic_DNA"/>
</dbReference>
<dbReference type="EMBL" id="KF517293">
    <property type="protein sequence ID" value="AHC31286.1"/>
    <property type="molecule type" value="Genomic_DNA"/>
</dbReference>
<accession>V9QLJ9</accession>
<organismHost>
    <name type="scientific">Pecten maximus</name>
    <name type="common">King scallop</name>
    <name type="synonym">Pilgrim's clam</name>
    <dbReference type="NCBI Taxonomy" id="6579"/>
</organismHost>